<evidence type="ECO:0000313" key="1">
    <source>
        <dbReference type="EMBL" id="JAE32818.1"/>
    </source>
</evidence>
<sequence>MKSIPWLPNLSCSSTLFFGRETN</sequence>
<accession>A0A0A9HIT1</accession>
<organism evidence="1">
    <name type="scientific">Arundo donax</name>
    <name type="common">Giant reed</name>
    <name type="synonym">Donax arundinaceus</name>
    <dbReference type="NCBI Taxonomy" id="35708"/>
    <lineage>
        <taxon>Eukaryota</taxon>
        <taxon>Viridiplantae</taxon>
        <taxon>Streptophyta</taxon>
        <taxon>Embryophyta</taxon>
        <taxon>Tracheophyta</taxon>
        <taxon>Spermatophyta</taxon>
        <taxon>Magnoliopsida</taxon>
        <taxon>Liliopsida</taxon>
        <taxon>Poales</taxon>
        <taxon>Poaceae</taxon>
        <taxon>PACMAD clade</taxon>
        <taxon>Arundinoideae</taxon>
        <taxon>Arundineae</taxon>
        <taxon>Arundo</taxon>
    </lineage>
</organism>
<name>A0A0A9HIT1_ARUDO</name>
<dbReference type="AlphaFoldDB" id="A0A0A9HIT1"/>
<protein>
    <submittedName>
        <fullName evidence="1">Uncharacterized protein</fullName>
    </submittedName>
</protein>
<reference evidence="1" key="1">
    <citation type="submission" date="2014-09" db="EMBL/GenBank/DDBJ databases">
        <authorList>
            <person name="Magalhaes I.L.F."/>
            <person name="Oliveira U."/>
            <person name="Santos F.R."/>
            <person name="Vidigal T.H.D.A."/>
            <person name="Brescovit A.D."/>
            <person name="Santos A.J."/>
        </authorList>
    </citation>
    <scope>NUCLEOTIDE SEQUENCE</scope>
    <source>
        <tissue evidence="1">Shoot tissue taken approximately 20 cm above the soil surface</tissue>
    </source>
</reference>
<reference evidence="1" key="2">
    <citation type="journal article" date="2015" name="Data Brief">
        <title>Shoot transcriptome of the giant reed, Arundo donax.</title>
        <authorList>
            <person name="Barrero R.A."/>
            <person name="Guerrero F.D."/>
            <person name="Moolhuijzen P."/>
            <person name="Goolsby J.A."/>
            <person name="Tidwell J."/>
            <person name="Bellgard S.E."/>
            <person name="Bellgard M.I."/>
        </authorList>
    </citation>
    <scope>NUCLEOTIDE SEQUENCE</scope>
    <source>
        <tissue evidence="1">Shoot tissue taken approximately 20 cm above the soil surface</tissue>
    </source>
</reference>
<dbReference type="EMBL" id="GBRH01165078">
    <property type="protein sequence ID" value="JAE32818.1"/>
    <property type="molecule type" value="Transcribed_RNA"/>
</dbReference>
<proteinExistence type="predicted"/>